<evidence type="ECO:0000313" key="2">
    <source>
        <dbReference type="EMBL" id="GMM37214.1"/>
    </source>
</evidence>
<dbReference type="Pfam" id="PF17242">
    <property type="entry name" value="DUF5315"/>
    <property type="match status" value="1"/>
</dbReference>
<accession>A0AAV5QRY1</accession>
<dbReference type="Proteomes" id="UP001360560">
    <property type="component" value="Unassembled WGS sequence"/>
</dbReference>
<comment type="caution">
    <text evidence="2">The sequence shown here is derived from an EMBL/GenBank/DDBJ whole genome shotgun (WGS) entry which is preliminary data.</text>
</comment>
<name>A0AAV5QRY1_9ASCO</name>
<protein>
    <submittedName>
        <fullName evidence="2">Uncharacterized protein</fullName>
    </submittedName>
</protein>
<feature type="compositionally biased region" description="Polar residues" evidence="1">
    <location>
        <begin position="24"/>
        <end position="45"/>
    </location>
</feature>
<feature type="compositionally biased region" description="Basic and acidic residues" evidence="1">
    <location>
        <begin position="1"/>
        <end position="22"/>
    </location>
</feature>
<feature type="region of interest" description="Disordered" evidence="1">
    <location>
        <begin position="337"/>
        <end position="364"/>
    </location>
</feature>
<gene>
    <name evidence="2" type="ORF">DASC09_045390</name>
</gene>
<feature type="region of interest" description="Disordered" evidence="1">
    <location>
        <begin position="1"/>
        <end position="50"/>
    </location>
</feature>
<feature type="compositionally biased region" description="Low complexity" evidence="1">
    <location>
        <begin position="184"/>
        <end position="203"/>
    </location>
</feature>
<keyword evidence="3" id="KW-1185">Reference proteome</keyword>
<feature type="region of interest" description="Disordered" evidence="1">
    <location>
        <begin position="182"/>
        <end position="205"/>
    </location>
</feature>
<feature type="compositionally biased region" description="Basic and acidic residues" evidence="1">
    <location>
        <begin position="351"/>
        <end position="364"/>
    </location>
</feature>
<organism evidence="2 3">
    <name type="scientific">Saccharomycopsis crataegensis</name>
    <dbReference type="NCBI Taxonomy" id="43959"/>
    <lineage>
        <taxon>Eukaryota</taxon>
        <taxon>Fungi</taxon>
        <taxon>Dikarya</taxon>
        <taxon>Ascomycota</taxon>
        <taxon>Saccharomycotina</taxon>
        <taxon>Saccharomycetes</taxon>
        <taxon>Saccharomycopsidaceae</taxon>
        <taxon>Saccharomycopsis</taxon>
    </lineage>
</organism>
<reference evidence="2 3" key="1">
    <citation type="journal article" date="2023" name="Elife">
        <title>Identification of key yeast species and microbe-microbe interactions impacting larval growth of Drosophila in the wild.</title>
        <authorList>
            <person name="Mure A."/>
            <person name="Sugiura Y."/>
            <person name="Maeda R."/>
            <person name="Honda K."/>
            <person name="Sakurai N."/>
            <person name="Takahashi Y."/>
            <person name="Watada M."/>
            <person name="Katoh T."/>
            <person name="Gotoh A."/>
            <person name="Gotoh Y."/>
            <person name="Taniguchi I."/>
            <person name="Nakamura K."/>
            <person name="Hayashi T."/>
            <person name="Katayama T."/>
            <person name="Uemura T."/>
            <person name="Hattori Y."/>
        </authorList>
    </citation>
    <scope>NUCLEOTIDE SEQUENCE [LARGE SCALE GENOMIC DNA]</scope>
    <source>
        <strain evidence="2 3">SC-9</strain>
    </source>
</reference>
<dbReference type="AlphaFoldDB" id="A0AAV5QRY1"/>
<evidence type="ECO:0000256" key="1">
    <source>
        <dbReference type="SAM" id="MobiDB-lite"/>
    </source>
</evidence>
<feature type="region of interest" description="Disordered" evidence="1">
    <location>
        <begin position="90"/>
        <end position="119"/>
    </location>
</feature>
<dbReference type="RefSeq" id="XP_064854210.1">
    <property type="nucleotide sequence ID" value="XM_064998138.1"/>
</dbReference>
<proteinExistence type="predicted"/>
<dbReference type="EMBL" id="BTFZ01000011">
    <property type="protein sequence ID" value="GMM37214.1"/>
    <property type="molecule type" value="Genomic_DNA"/>
</dbReference>
<dbReference type="GeneID" id="90075189"/>
<sequence>MSQLERIRSSPIYEPRRNDRELSISGSSSIHDYDPHNTSQISVSKSTKDDNYLASVSQKRAFSQPMITGSSQPASRFNFRKTSADFAGYGSSGPKAGIPRRSTAIGSGRYDISPQISKSSSTNVFRDKSYTFDEGAELGPAFESYAAGDNLDDSKRGSSASNRDSFYFRDYSDLGIATGSALKNSKNNNNNNNNSNNNSNINNAYDTEYPRQVDKIPSVQPTVNYQDKLWTQIDVLDDVKKMSNEAIENNSFFTPQYENNLKDLKKTQMNLLTSVKKLEKKLDSSFDQKKVWFEFDIDLDRLKELKYLYNKDYFENVQSSIEDVRKKLDDVSRLMKTEENEECSEAMGTEDNTKDTLSREIMDK</sequence>
<evidence type="ECO:0000313" key="3">
    <source>
        <dbReference type="Proteomes" id="UP001360560"/>
    </source>
</evidence>